<dbReference type="PROSITE" id="PS50089">
    <property type="entry name" value="ZF_RING_2"/>
    <property type="match status" value="1"/>
</dbReference>
<evidence type="ECO:0000256" key="1">
    <source>
        <dbReference type="PROSITE-ProRule" id="PRU00175"/>
    </source>
</evidence>
<dbReference type="Pfam" id="PF00498">
    <property type="entry name" value="FHA"/>
    <property type="match status" value="1"/>
</dbReference>
<comment type="caution">
    <text evidence="5">The sequence shown here is derived from an EMBL/GenBank/DDBJ whole genome shotgun (WGS) entry which is preliminary data.</text>
</comment>
<feature type="region of interest" description="Disordered" evidence="2">
    <location>
        <begin position="220"/>
        <end position="244"/>
    </location>
</feature>
<sequence>CASSTIVLQDPRVSLRHFEIRLLRGAGDGGPPWLELRDESSNGTWLNDRRVGKDSGAPLATGDRIFVLPAARVGQGEAIGYIVTAAPALPVAGGGRPLGLEHEFAEGVSCRLCTEAPVHRCLTAVPCGHHFDLGCLAVWRKRSARCPECGEGIRQAVRNRGVDAIVETLSKLRPELARDPSTLRLLDAAERMCEGDGSLAALLKGLPTPCRARCESCGPGTHASGGDGGGGWAGAGDGRGDARLPGHLAHLAHVVPFADAGPPPPPPAPSAPAPAAGG</sequence>
<feature type="domain" description="RING-type" evidence="4">
    <location>
        <begin position="110"/>
        <end position="149"/>
    </location>
</feature>
<proteinExistence type="predicted"/>
<feature type="non-terminal residue" evidence="5">
    <location>
        <position position="278"/>
    </location>
</feature>
<dbReference type="InterPro" id="IPR001841">
    <property type="entry name" value="Znf_RING"/>
</dbReference>
<gene>
    <name evidence="5" type="ORF">PCOR1329_LOCUS74614</name>
</gene>
<dbReference type="Proteomes" id="UP001189429">
    <property type="component" value="Unassembled WGS sequence"/>
</dbReference>
<keyword evidence="1" id="KW-0862">Zinc</keyword>
<protein>
    <recommendedName>
        <fullName evidence="7">RING-type E3 ubiquitin transferase</fullName>
    </recommendedName>
</protein>
<organism evidence="5 6">
    <name type="scientific">Prorocentrum cordatum</name>
    <dbReference type="NCBI Taxonomy" id="2364126"/>
    <lineage>
        <taxon>Eukaryota</taxon>
        <taxon>Sar</taxon>
        <taxon>Alveolata</taxon>
        <taxon>Dinophyceae</taxon>
        <taxon>Prorocentrales</taxon>
        <taxon>Prorocentraceae</taxon>
        <taxon>Prorocentrum</taxon>
    </lineage>
</organism>
<evidence type="ECO:0000259" key="3">
    <source>
        <dbReference type="PROSITE" id="PS50006"/>
    </source>
</evidence>
<evidence type="ECO:0000256" key="2">
    <source>
        <dbReference type="SAM" id="MobiDB-lite"/>
    </source>
</evidence>
<feature type="region of interest" description="Disordered" evidence="2">
    <location>
        <begin position="257"/>
        <end position="278"/>
    </location>
</feature>
<dbReference type="PANTHER" id="PTHR16079">
    <property type="entry name" value="UBIQUITIN LIGASE PROTEIN CHFR"/>
    <property type="match status" value="1"/>
</dbReference>
<dbReference type="Gene3D" id="2.60.200.20">
    <property type="match status" value="1"/>
</dbReference>
<keyword evidence="1" id="KW-0479">Metal-binding</keyword>
<feature type="domain" description="FHA" evidence="3">
    <location>
        <begin position="1"/>
        <end position="51"/>
    </location>
</feature>
<dbReference type="PROSITE" id="PS50006">
    <property type="entry name" value="FHA_DOMAIN"/>
    <property type="match status" value="1"/>
</dbReference>
<evidence type="ECO:0000313" key="5">
    <source>
        <dbReference type="EMBL" id="CAK0896026.1"/>
    </source>
</evidence>
<accession>A0ABN9X973</accession>
<dbReference type="InterPro" id="IPR052256">
    <property type="entry name" value="E3_ubiquitin-ligase_CHFR"/>
</dbReference>
<dbReference type="InterPro" id="IPR013083">
    <property type="entry name" value="Znf_RING/FYVE/PHD"/>
</dbReference>
<dbReference type="SUPFAM" id="SSF49879">
    <property type="entry name" value="SMAD/FHA domain"/>
    <property type="match status" value="1"/>
</dbReference>
<dbReference type="EMBL" id="CAUYUJ010020128">
    <property type="protein sequence ID" value="CAK0896026.1"/>
    <property type="molecule type" value="Genomic_DNA"/>
</dbReference>
<feature type="compositionally biased region" description="Pro residues" evidence="2">
    <location>
        <begin position="261"/>
        <end position="272"/>
    </location>
</feature>
<evidence type="ECO:0000259" key="4">
    <source>
        <dbReference type="PROSITE" id="PS50089"/>
    </source>
</evidence>
<dbReference type="Gene3D" id="3.30.40.10">
    <property type="entry name" value="Zinc/RING finger domain, C3HC4 (zinc finger)"/>
    <property type="match status" value="1"/>
</dbReference>
<reference evidence="5" key="1">
    <citation type="submission" date="2023-10" db="EMBL/GenBank/DDBJ databases">
        <authorList>
            <person name="Chen Y."/>
            <person name="Shah S."/>
            <person name="Dougan E. K."/>
            <person name="Thang M."/>
            <person name="Chan C."/>
        </authorList>
    </citation>
    <scope>NUCLEOTIDE SEQUENCE [LARGE SCALE GENOMIC DNA]</scope>
</reference>
<evidence type="ECO:0008006" key="7">
    <source>
        <dbReference type="Google" id="ProtNLM"/>
    </source>
</evidence>
<feature type="compositionally biased region" description="Gly residues" evidence="2">
    <location>
        <begin position="223"/>
        <end position="237"/>
    </location>
</feature>
<evidence type="ECO:0000313" key="6">
    <source>
        <dbReference type="Proteomes" id="UP001189429"/>
    </source>
</evidence>
<dbReference type="InterPro" id="IPR008984">
    <property type="entry name" value="SMAD_FHA_dom_sf"/>
</dbReference>
<dbReference type="SUPFAM" id="SSF57850">
    <property type="entry name" value="RING/U-box"/>
    <property type="match status" value="1"/>
</dbReference>
<dbReference type="SMART" id="SM00240">
    <property type="entry name" value="FHA"/>
    <property type="match status" value="1"/>
</dbReference>
<feature type="non-terminal residue" evidence="5">
    <location>
        <position position="1"/>
    </location>
</feature>
<keyword evidence="1" id="KW-0863">Zinc-finger</keyword>
<keyword evidence="6" id="KW-1185">Reference proteome</keyword>
<name>A0ABN9X973_9DINO</name>
<dbReference type="PANTHER" id="PTHR16079:SF4">
    <property type="entry name" value="E3 UBIQUITIN-PROTEIN LIGASE CHFR"/>
    <property type="match status" value="1"/>
</dbReference>
<dbReference type="InterPro" id="IPR000253">
    <property type="entry name" value="FHA_dom"/>
</dbReference>